<sequence>MELRQAEYQDYAKIAQLHAKSWQEHYRGIVTDAYLDKFAADDRLVIWQTRLTNPSFNQSVLLLEEGDTLCGFICVYGNHNIDNGTIIDNLHVDSAYQGHGLGTKLMLEAAKWTQKYFADSGLYLEVLDENVAAKQFYLALGGKVSHKSHWNSPCGSNVEECIIVWPSPQVLLEKAQVFV</sequence>
<dbReference type="AlphaFoldDB" id="A0A2N8ZKG0"/>
<reference evidence="4 5" key="1">
    <citation type="submission" date="2017-10" db="EMBL/GenBank/DDBJ databases">
        <authorList>
            <person name="Banno H."/>
            <person name="Chua N.-H."/>
        </authorList>
    </citation>
    <scope>NUCLEOTIDE SEQUENCE [LARGE SCALE GENOMIC DNA]</scope>
    <source>
        <strain evidence="4">Vibrio tapetis CECT4600</strain>
    </source>
</reference>
<dbReference type="PANTHER" id="PTHR43420">
    <property type="entry name" value="ACETYLTRANSFERASE"/>
    <property type="match status" value="1"/>
</dbReference>
<organism evidence="4 5">
    <name type="scientific">Vibrio tapetis subsp. tapetis</name>
    <dbReference type="NCBI Taxonomy" id="1671868"/>
    <lineage>
        <taxon>Bacteria</taxon>
        <taxon>Pseudomonadati</taxon>
        <taxon>Pseudomonadota</taxon>
        <taxon>Gammaproteobacteria</taxon>
        <taxon>Vibrionales</taxon>
        <taxon>Vibrionaceae</taxon>
        <taxon>Vibrio</taxon>
    </lineage>
</organism>
<dbReference type="Gene3D" id="3.40.630.30">
    <property type="match status" value="1"/>
</dbReference>
<dbReference type="GO" id="GO:0016747">
    <property type="term" value="F:acyltransferase activity, transferring groups other than amino-acyl groups"/>
    <property type="evidence" value="ECO:0007669"/>
    <property type="project" value="InterPro"/>
</dbReference>
<dbReference type="InterPro" id="IPR000182">
    <property type="entry name" value="GNAT_dom"/>
</dbReference>
<keyword evidence="1 4" id="KW-0808">Transferase</keyword>
<dbReference type="RefSeq" id="WP_102524643.1">
    <property type="nucleotide sequence ID" value="NZ_LT960612.1"/>
</dbReference>
<dbReference type="SUPFAM" id="SSF55729">
    <property type="entry name" value="Acyl-CoA N-acyltransferases (Nat)"/>
    <property type="match status" value="1"/>
</dbReference>
<dbReference type="PROSITE" id="PS51186">
    <property type="entry name" value="GNAT"/>
    <property type="match status" value="1"/>
</dbReference>
<gene>
    <name evidence="4" type="ORF">VTAP4600_B0763</name>
</gene>
<dbReference type="CDD" id="cd04301">
    <property type="entry name" value="NAT_SF"/>
    <property type="match status" value="1"/>
</dbReference>
<dbReference type="EMBL" id="LT960612">
    <property type="protein sequence ID" value="SON52374.1"/>
    <property type="molecule type" value="Genomic_DNA"/>
</dbReference>
<evidence type="ECO:0000313" key="5">
    <source>
        <dbReference type="Proteomes" id="UP000235828"/>
    </source>
</evidence>
<proteinExistence type="predicted"/>
<dbReference type="InterPro" id="IPR016181">
    <property type="entry name" value="Acyl_CoA_acyltransferase"/>
</dbReference>
<name>A0A2N8ZKG0_9VIBR</name>
<dbReference type="KEGG" id="vta:B0763"/>
<dbReference type="OrthoDB" id="5292888at2"/>
<evidence type="ECO:0000259" key="3">
    <source>
        <dbReference type="PROSITE" id="PS51186"/>
    </source>
</evidence>
<feature type="domain" description="N-acetyltransferase" evidence="3">
    <location>
        <begin position="1"/>
        <end position="177"/>
    </location>
</feature>
<dbReference type="InterPro" id="IPR050680">
    <property type="entry name" value="YpeA/RimI_acetyltransf"/>
</dbReference>
<dbReference type="Pfam" id="PF00583">
    <property type="entry name" value="Acetyltransf_1"/>
    <property type="match status" value="1"/>
</dbReference>
<accession>A0A2N8ZKG0</accession>
<evidence type="ECO:0000313" key="4">
    <source>
        <dbReference type="EMBL" id="SON52374.1"/>
    </source>
</evidence>
<dbReference type="Proteomes" id="UP000235828">
    <property type="component" value="Chromosome B"/>
</dbReference>
<evidence type="ECO:0000256" key="2">
    <source>
        <dbReference type="ARBA" id="ARBA00023315"/>
    </source>
</evidence>
<keyword evidence="2 4" id="KW-0012">Acyltransferase</keyword>
<protein>
    <submittedName>
        <fullName evidence="4">Putative Acyl-CoA N-acyltransferase</fullName>
    </submittedName>
</protein>
<evidence type="ECO:0000256" key="1">
    <source>
        <dbReference type="ARBA" id="ARBA00022679"/>
    </source>
</evidence>
<dbReference type="PANTHER" id="PTHR43420:SF12">
    <property type="entry name" value="N-ACETYLTRANSFERASE DOMAIN-CONTAINING PROTEIN"/>
    <property type="match status" value="1"/>
</dbReference>
<keyword evidence="5" id="KW-1185">Reference proteome</keyword>